<dbReference type="Proteomes" id="UP001159427">
    <property type="component" value="Unassembled WGS sequence"/>
</dbReference>
<feature type="compositionally biased region" description="Polar residues" evidence="1">
    <location>
        <begin position="60"/>
        <end position="70"/>
    </location>
</feature>
<name>A0ABN8MPZ4_9CNID</name>
<feature type="non-terminal residue" evidence="2">
    <location>
        <position position="1"/>
    </location>
</feature>
<accession>A0ABN8MPZ4</accession>
<evidence type="ECO:0000313" key="3">
    <source>
        <dbReference type="Proteomes" id="UP001159427"/>
    </source>
</evidence>
<gene>
    <name evidence="2" type="ORF">PEVE_00037894</name>
</gene>
<dbReference type="EMBL" id="CALNXI010000630">
    <property type="protein sequence ID" value="CAH3030376.1"/>
    <property type="molecule type" value="Genomic_DNA"/>
</dbReference>
<evidence type="ECO:0000313" key="2">
    <source>
        <dbReference type="EMBL" id="CAH3030376.1"/>
    </source>
</evidence>
<comment type="caution">
    <text evidence="2">The sequence shown here is derived from an EMBL/GenBank/DDBJ whole genome shotgun (WGS) entry which is preliminary data.</text>
</comment>
<feature type="region of interest" description="Disordered" evidence="1">
    <location>
        <begin position="60"/>
        <end position="100"/>
    </location>
</feature>
<organism evidence="2 3">
    <name type="scientific">Porites evermanni</name>
    <dbReference type="NCBI Taxonomy" id="104178"/>
    <lineage>
        <taxon>Eukaryota</taxon>
        <taxon>Metazoa</taxon>
        <taxon>Cnidaria</taxon>
        <taxon>Anthozoa</taxon>
        <taxon>Hexacorallia</taxon>
        <taxon>Scleractinia</taxon>
        <taxon>Fungiina</taxon>
        <taxon>Poritidae</taxon>
        <taxon>Porites</taxon>
    </lineage>
</organism>
<evidence type="ECO:0000256" key="1">
    <source>
        <dbReference type="SAM" id="MobiDB-lite"/>
    </source>
</evidence>
<protein>
    <submittedName>
        <fullName evidence="2">Uncharacterized protein</fullName>
    </submittedName>
</protein>
<keyword evidence="3" id="KW-1185">Reference proteome</keyword>
<reference evidence="2 3" key="1">
    <citation type="submission" date="2022-05" db="EMBL/GenBank/DDBJ databases">
        <authorList>
            <consortium name="Genoscope - CEA"/>
            <person name="William W."/>
        </authorList>
    </citation>
    <scope>NUCLEOTIDE SEQUENCE [LARGE SCALE GENOMIC DNA]</scope>
</reference>
<proteinExistence type="predicted"/>
<sequence length="100" mass="11080">HRVGHCLWESSLNAGFLGFGVNIRFPGVTLTSVSPEWVSTSDSLGWVTLTYPYGGYRQHQISSKSGGSQHRNPKGGGRQQQIPRYGCPQNQIPWVGCRQH</sequence>